<feature type="signal peptide" evidence="1">
    <location>
        <begin position="1"/>
        <end position="17"/>
    </location>
</feature>
<feature type="chain" id="PRO_5040606917" evidence="1">
    <location>
        <begin position="18"/>
        <end position="137"/>
    </location>
</feature>
<reference evidence="3" key="1">
    <citation type="journal article" date="2020" name="Stud. Mycol.">
        <title>101 Dothideomycetes genomes: a test case for predicting lifestyles and emergence of pathogens.</title>
        <authorList>
            <person name="Haridas S."/>
            <person name="Albert R."/>
            <person name="Binder M."/>
            <person name="Bloem J."/>
            <person name="Labutti K."/>
            <person name="Salamov A."/>
            <person name="Andreopoulos B."/>
            <person name="Baker S."/>
            <person name="Barry K."/>
            <person name="Bills G."/>
            <person name="Bluhm B."/>
            <person name="Cannon C."/>
            <person name="Castanera R."/>
            <person name="Culley D."/>
            <person name="Daum C."/>
            <person name="Ezra D."/>
            <person name="Gonzalez J."/>
            <person name="Henrissat B."/>
            <person name="Kuo A."/>
            <person name="Liang C."/>
            <person name="Lipzen A."/>
            <person name="Lutzoni F."/>
            <person name="Magnuson J."/>
            <person name="Mondo S."/>
            <person name="Nolan M."/>
            <person name="Ohm R."/>
            <person name="Pangilinan J."/>
            <person name="Park H.-J."/>
            <person name="Ramirez L."/>
            <person name="Alfaro M."/>
            <person name="Sun H."/>
            <person name="Tritt A."/>
            <person name="Yoshinaga Y."/>
            <person name="Zwiers L.-H."/>
            <person name="Turgeon B."/>
            <person name="Goodwin S."/>
            <person name="Spatafora J."/>
            <person name="Crous P."/>
            <person name="Grigoriev I."/>
        </authorList>
    </citation>
    <scope>NUCLEOTIDE SEQUENCE</scope>
    <source>
        <strain evidence="3">SCOH1-5</strain>
    </source>
</reference>
<dbReference type="AlphaFoldDB" id="A0A6A6EYS1"/>
<gene>
    <name evidence="2" type="ORF">CERZMDRAFT_88945</name>
    <name evidence="3" type="ORF">CERZMDRAFT_88946</name>
</gene>
<evidence type="ECO:0000313" key="2">
    <source>
        <dbReference type="EMBL" id="KAF2206854.1"/>
    </source>
</evidence>
<accession>A0A6A6EYS1</accession>
<dbReference type="EMBL" id="ML992710">
    <property type="protein sequence ID" value="KAF2206854.1"/>
    <property type="molecule type" value="Genomic_DNA"/>
</dbReference>
<evidence type="ECO:0000256" key="1">
    <source>
        <dbReference type="SAM" id="SignalP"/>
    </source>
</evidence>
<keyword evidence="4" id="KW-1185">Reference proteome</keyword>
<keyword evidence="1" id="KW-0732">Signal</keyword>
<organism evidence="3 4">
    <name type="scientific">Cercospora zeae-maydis SCOH1-5</name>
    <dbReference type="NCBI Taxonomy" id="717836"/>
    <lineage>
        <taxon>Eukaryota</taxon>
        <taxon>Fungi</taxon>
        <taxon>Dikarya</taxon>
        <taxon>Ascomycota</taxon>
        <taxon>Pezizomycotina</taxon>
        <taxon>Dothideomycetes</taxon>
        <taxon>Dothideomycetidae</taxon>
        <taxon>Mycosphaerellales</taxon>
        <taxon>Mycosphaerellaceae</taxon>
        <taxon>Cercospora</taxon>
    </lineage>
</organism>
<evidence type="ECO:0000313" key="3">
    <source>
        <dbReference type="EMBL" id="KAF2206855.1"/>
    </source>
</evidence>
<evidence type="ECO:0000313" key="4">
    <source>
        <dbReference type="Proteomes" id="UP000799539"/>
    </source>
</evidence>
<name>A0A6A6EYS1_9PEZI</name>
<sequence length="137" mass="15054">MQRILIVLFAVAGTALSDISSSCITRKFYGRSGGPDCYIEYYCDSTTRYDGCAQYGNSVNYGQMPHTILVFSRAVVLHAWRLEAERTYTGKLRRQSTVASLPNLSCHEDLEKAAASSAGPVRSPNPWTSTPNLILAV</sequence>
<proteinExistence type="predicted"/>
<dbReference type="Proteomes" id="UP000799539">
    <property type="component" value="Unassembled WGS sequence"/>
</dbReference>
<dbReference type="EMBL" id="ML992710">
    <property type="protein sequence ID" value="KAF2206855.1"/>
    <property type="molecule type" value="Genomic_DNA"/>
</dbReference>
<protein>
    <submittedName>
        <fullName evidence="3">Uncharacterized protein</fullName>
    </submittedName>
</protein>